<feature type="compositionally biased region" description="Basic and acidic residues" evidence="1">
    <location>
        <begin position="163"/>
        <end position="175"/>
    </location>
</feature>
<feature type="region of interest" description="Disordered" evidence="1">
    <location>
        <begin position="145"/>
        <end position="195"/>
    </location>
</feature>
<evidence type="ECO:0000256" key="1">
    <source>
        <dbReference type="SAM" id="MobiDB-lite"/>
    </source>
</evidence>
<feature type="compositionally biased region" description="Basic and acidic residues" evidence="1">
    <location>
        <begin position="20"/>
        <end position="31"/>
    </location>
</feature>
<dbReference type="InParanoid" id="A0A1X2HMB6"/>
<feature type="compositionally biased region" description="Low complexity" evidence="1">
    <location>
        <begin position="50"/>
        <end position="68"/>
    </location>
</feature>
<proteinExistence type="predicted"/>
<reference evidence="2 3" key="1">
    <citation type="submission" date="2016-07" db="EMBL/GenBank/DDBJ databases">
        <title>Pervasive Adenine N6-methylation of Active Genes in Fungi.</title>
        <authorList>
            <consortium name="DOE Joint Genome Institute"/>
            <person name="Mondo S.J."/>
            <person name="Dannebaum R.O."/>
            <person name="Kuo R.C."/>
            <person name="Labutti K."/>
            <person name="Haridas S."/>
            <person name="Kuo A."/>
            <person name="Salamov A."/>
            <person name="Ahrendt S.R."/>
            <person name="Lipzen A."/>
            <person name="Sullivan W."/>
            <person name="Andreopoulos W.B."/>
            <person name="Clum A."/>
            <person name="Lindquist E."/>
            <person name="Daum C."/>
            <person name="Ramamoorthy G.K."/>
            <person name="Gryganskyi A."/>
            <person name="Culley D."/>
            <person name="Magnuson J.K."/>
            <person name="James T.Y."/>
            <person name="O'Malley M.A."/>
            <person name="Stajich J.E."/>
            <person name="Spatafora J.W."/>
            <person name="Visel A."/>
            <person name="Grigoriev I.V."/>
        </authorList>
    </citation>
    <scope>NUCLEOTIDE SEQUENCE [LARGE SCALE GENOMIC DNA]</scope>
    <source>
        <strain evidence="2 3">NRRL 2496</strain>
    </source>
</reference>
<gene>
    <name evidence="2" type="ORF">BCR43DRAFT_485395</name>
</gene>
<accession>A0A1X2HMB6</accession>
<dbReference type="Proteomes" id="UP000242180">
    <property type="component" value="Unassembled WGS sequence"/>
</dbReference>
<dbReference type="EMBL" id="MCGN01000002">
    <property type="protein sequence ID" value="ORZ00545.1"/>
    <property type="molecule type" value="Genomic_DNA"/>
</dbReference>
<evidence type="ECO:0000313" key="2">
    <source>
        <dbReference type="EMBL" id="ORZ00545.1"/>
    </source>
</evidence>
<protein>
    <submittedName>
        <fullName evidence="2">Uncharacterized protein</fullName>
    </submittedName>
</protein>
<comment type="caution">
    <text evidence="2">The sequence shown here is derived from an EMBL/GenBank/DDBJ whole genome shotgun (WGS) entry which is preliminary data.</text>
</comment>
<feature type="region of interest" description="Disordered" evidence="1">
    <location>
        <begin position="1"/>
        <end position="81"/>
    </location>
</feature>
<name>A0A1X2HMB6_SYNRA</name>
<sequence>MVLAPLNQLLSHLSIRRKPTKSETPPKDNKNTQHSNTHTSSPPAPPVPPANNQNNENTTSSITSSSSADEPTPSAGHLDDLEFSASRDLALFLGATWDAKTKEDDRRRSQISSFPNFEYLLQKPDQSDSHLPRRSTSTYRRFINSLPRPRHVAPLSKPSGQEEEQKSDPLLRDIPQRAATAQSRRNRLSLYRPGSSLLKTVRSVPNFRSQKQHQ</sequence>
<organism evidence="2 3">
    <name type="scientific">Syncephalastrum racemosum</name>
    <name type="common">Filamentous fungus</name>
    <dbReference type="NCBI Taxonomy" id="13706"/>
    <lineage>
        <taxon>Eukaryota</taxon>
        <taxon>Fungi</taxon>
        <taxon>Fungi incertae sedis</taxon>
        <taxon>Mucoromycota</taxon>
        <taxon>Mucoromycotina</taxon>
        <taxon>Mucoromycetes</taxon>
        <taxon>Mucorales</taxon>
        <taxon>Syncephalastraceae</taxon>
        <taxon>Syncephalastrum</taxon>
    </lineage>
</organism>
<keyword evidence="3" id="KW-1185">Reference proteome</keyword>
<dbReference type="AlphaFoldDB" id="A0A1X2HMB6"/>
<evidence type="ECO:0000313" key="3">
    <source>
        <dbReference type="Proteomes" id="UP000242180"/>
    </source>
</evidence>